<reference evidence="2" key="2">
    <citation type="journal article" date="2015" name="Data Brief">
        <title>Shoot transcriptome of the giant reed, Arundo donax.</title>
        <authorList>
            <person name="Barrero R.A."/>
            <person name="Guerrero F.D."/>
            <person name="Moolhuijzen P."/>
            <person name="Goolsby J.A."/>
            <person name="Tidwell J."/>
            <person name="Bellgard S.E."/>
            <person name="Bellgard M.I."/>
        </authorList>
    </citation>
    <scope>NUCLEOTIDE SEQUENCE</scope>
    <source>
        <tissue evidence="2">Shoot tissue taken approximately 20 cm above the soil surface</tissue>
    </source>
</reference>
<protein>
    <submittedName>
        <fullName evidence="2">Uncharacterized protein</fullName>
    </submittedName>
</protein>
<dbReference type="AlphaFoldDB" id="A0A0A9UQ01"/>
<feature type="compositionally biased region" description="Basic residues" evidence="1">
    <location>
        <begin position="47"/>
        <end position="57"/>
    </location>
</feature>
<organism evidence="2">
    <name type="scientific">Arundo donax</name>
    <name type="common">Giant reed</name>
    <name type="synonym">Donax arundinaceus</name>
    <dbReference type="NCBI Taxonomy" id="35708"/>
    <lineage>
        <taxon>Eukaryota</taxon>
        <taxon>Viridiplantae</taxon>
        <taxon>Streptophyta</taxon>
        <taxon>Embryophyta</taxon>
        <taxon>Tracheophyta</taxon>
        <taxon>Spermatophyta</taxon>
        <taxon>Magnoliopsida</taxon>
        <taxon>Liliopsida</taxon>
        <taxon>Poales</taxon>
        <taxon>Poaceae</taxon>
        <taxon>PACMAD clade</taxon>
        <taxon>Arundinoideae</taxon>
        <taxon>Arundineae</taxon>
        <taxon>Arundo</taxon>
    </lineage>
</organism>
<name>A0A0A9UQ01_ARUDO</name>
<feature type="compositionally biased region" description="Basic and acidic residues" evidence="1">
    <location>
        <begin position="1"/>
        <end position="20"/>
    </location>
</feature>
<proteinExistence type="predicted"/>
<feature type="region of interest" description="Disordered" evidence="1">
    <location>
        <begin position="1"/>
        <end position="57"/>
    </location>
</feature>
<reference evidence="2" key="1">
    <citation type="submission" date="2014-09" db="EMBL/GenBank/DDBJ databases">
        <authorList>
            <person name="Magalhaes I.L.F."/>
            <person name="Oliveira U."/>
            <person name="Santos F.R."/>
            <person name="Vidigal T.H.D.A."/>
            <person name="Brescovit A.D."/>
            <person name="Santos A.J."/>
        </authorList>
    </citation>
    <scope>NUCLEOTIDE SEQUENCE</scope>
    <source>
        <tissue evidence="2">Shoot tissue taken approximately 20 cm above the soil surface</tissue>
    </source>
</reference>
<sequence>MLPRSEERAAVRLRTVREPVGDSGRLHHHRQHQHALGEARELLPPGRLRRRRLQPFR</sequence>
<evidence type="ECO:0000313" key="2">
    <source>
        <dbReference type="EMBL" id="JAE18529.1"/>
    </source>
</evidence>
<dbReference type="EMBL" id="GBRH01179367">
    <property type="protein sequence ID" value="JAE18529.1"/>
    <property type="molecule type" value="Transcribed_RNA"/>
</dbReference>
<accession>A0A0A9UQ01</accession>
<evidence type="ECO:0000256" key="1">
    <source>
        <dbReference type="SAM" id="MobiDB-lite"/>
    </source>
</evidence>